<evidence type="ECO:0000313" key="6">
    <source>
        <dbReference type="EMBL" id="HIK00498.1"/>
    </source>
</evidence>
<evidence type="ECO:0000256" key="4">
    <source>
        <dbReference type="ARBA" id="ARBA00035229"/>
    </source>
</evidence>
<sequence>MAEEKTTVIETRKKLISRLKKRKPWFRRYSHFAYSFPDNWRKPTGLHSKMREDEKNKPATVKPGYRTAKIIRYLHPSGYEEVYVRTLNELQKIDSKTQAARLASGLSEKKRKTIAEKAKQIGVKVLNP</sequence>
<dbReference type="PANTHER" id="PTHR23413">
    <property type="entry name" value="60S RIBOSOMAL PROTEIN L32 AND DNA-DIRECTED RNA POLYMERASE II, SUBUNIT N"/>
    <property type="match status" value="1"/>
</dbReference>
<evidence type="ECO:0000256" key="1">
    <source>
        <dbReference type="ARBA" id="ARBA00008431"/>
    </source>
</evidence>
<dbReference type="PANTHER" id="PTHR23413:SF1">
    <property type="entry name" value="RIBOSOMAL PROTEIN L32"/>
    <property type="match status" value="1"/>
</dbReference>
<dbReference type="SUPFAM" id="SSF52042">
    <property type="entry name" value="Ribosomal protein L32e"/>
    <property type="match status" value="1"/>
</dbReference>
<comment type="similarity">
    <text evidence="1">Belongs to the eukaryotic ribosomal protein eL32 family.</text>
</comment>
<evidence type="ECO:0000256" key="5">
    <source>
        <dbReference type="ARBA" id="ARBA00035377"/>
    </source>
</evidence>
<keyword evidence="7" id="KW-1185">Reference proteome</keyword>
<keyword evidence="3" id="KW-0687">Ribonucleoprotein</keyword>
<dbReference type="NCBIfam" id="NF006332">
    <property type="entry name" value="PRK08562.1"/>
    <property type="match status" value="1"/>
</dbReference>
<dbReference type="Pfam" id="PF01655">
    <property type="entry name" value="Ribosomal_L32e"/>
    <property type="match status" value="1"/>
</dbReference>
<evidence type="ECO:0000256" key="3">
    <source>
        <dbReference type="ARBA" id="ARBA00023274"/>
    </source>
</evidence>
<dbReference type="GO" id="GO:0003735">
    <property type="term" value="F:structural constituent of ribosome"/>
    <property type="evidence" value="ECO:0007669"/>
    <property type="project" value="InterPro"/>
</dbReference>
<reference evidence="6 7" key="1">
    <citation type="journal article" name="Nat. Commun.">
        <title>Undinarchaeota illuminate DPANN phylogeny and the impact of gene transfer on archaeal evolution.</title>
        <authorList>
            <person name="Dombrowski N."/>
            <person name="Williams T.A."/>
            <person name="Sun J."/>
            <person name="Woodcroft B.J."/>
            <person name="Lee J.H."/>
            <person name="Minh B.Q."/>
            <person name="Rinke C."/>
            <person name="Spang A."/>
        </authorList>
    </citation>
    <scope>NUCLEOTIDE SEQUENCE [LARGE SCALE GENOMIC DNA]</scope>
    <source>
        <strain evidence="6">MAG_bin1129</strain>
    </source>
</reference>
<dbReference type="AlphaFoldDB" id="A0A832V1P3"/>
<dbReference type="InterPro" id="IPR023654">
    <property type="entry name" value="Ribosomal_eL32_arc"/>
</dbReference>
<comment type="caution">
    <text evidence="6">The sequence shown here is derived from an EMBL/GenBank/DDBJ whole genome shotgun (WGS) entry which is preliminary data.</text>
</comment>
<dbReference type="InterPro" id="IPR036351">
    <property type="entry name" value="Ribosomal_eL32_sf"/>
</dbReference>
<evidence type="ECO:0000313" key="7">
    <source>
        <dbReference type="Proteomes" id="UP000646946"/>
    </source>
</evidence>
<organism evidence="6 7">
    <name type="scientific">Candidatus Naiadarchaeum limnaeum</name>
    <dbReference type="NCBI Taxonomy" id="2756139"/>
    <lineage>
        <taxon>Archaea</taxon>
        <taxon>Candidatus Undinarchaeota</taxon>
        <taxon>Candidatus Undinarchaeia</taxon>
        <taxon>Candidatus Naiadarchaeales</taxon>
        <taxon>Candidatus Naiadarchaeaceae</taxon>
        <taxon>Candidatus Naiadarchaeum</taxon>
    </lineage>
</organism>
<dbReference type="SMART" id="SM01393">
    <property type="entry name" value="Ribosomal_L32e"/>
    <property type="match status" value="1"/>
</dbReference>
<keyword evidence="2 6" id="KW-0689">Ribosomal protein</keyword>
<name>A0A832V1P3_9ARCH</name>
<dbReference type="InterPro" id="IPR001515">
    <property type="entry name" value="Ribosomal_eL32"/>
</dbReference>
<dbReference type="EMBL" id="DVAB01000024">
    <property type="protein sequence ID" value="HIK00498.1"/>
    <property type="molecule type" value="Genomic_DNA"/>
</dbReference>
<accession>A0A832V1P3</accession>
<gene>
    <name evidence="6" type="ORF">H1016_03090</name>
</gene>
<dbReference type="GO" id="GO:0006412">
    <property type="term" value="P:translation"/>
    <property type="evidence" value="ECO:0007669"/>
    <property type="project" value="InterPro"/>
</dbReference>
<dbReference type="Proteomes" id="UP000646946">
    <property type="component" value="Unassembled WGS sequence"/>
</dbReference>
<proteinExistence type="inferred from homology"/>
<protein>
    <recommendedName>
        <fullName evidence="4">Large ribosomal subunit protein eL32</fullName>
    </recommendedName>
    <alternativeName>
        <fullName evidence="5">50S ribosomal protein L32e</fullName>
    </alternativeName>
</protein>
<evidence type="ECO:0000256" key="2">
    <source>
        <dbReference type="ARBA" id="ARBA00022980"/>
    </source>
</evidence>
<dbReference type="GO" id="GO:0022625">
    <property type="term" value="C:cytosolic large ribosomal subunit"/>
    <property type="evidence" value="ECO:0007669"/>
    <property type="project" value="TreeGrafter"/>
</dbReference>